<dbReference type="Gene3D" id="3.60.10.10">
    <property type="entry name" value="Endonuclease/exonuclease/phosphatase"/>
    <property type="match status" value="1"/>
</dbReference>
<keyword evidence="1" id="KW-0472">Membrane</keyword>
<evidence type="ECO:0000313" key="3">
    <source>
        <dbReference type="EMBL" id="SEI99652.1"/>
    </source>
</evidence>
<dbReference type="InterPro" id="IPR036691">
    <property type="entry name" value="Endo/exonu/phosph_ase_sf"/>
</dbReference>
<keyword evidence="1" id="KW-1133">Transmembrane helix</keyword>
<dbReference type="STRING" id="1227549.SAMN05444007_10395"/>
<feature type="transmembrane region" description="Helical" evidence="1">
    <location>
        <begin position="56"/>
        <end position="74"/>
    </location>
</feature>
<keyword evidence="4" id="KW-1185">Reference proteome</keyword>
<dbReference type="AlphaFoldDB" id="A0A1H6VH34"/>
<keyword evidence="3" id="KW-0540">Nuclease</keyword>
<feature type="domain" description="Endonuclease/exonuclease/phosphatase" evidence="2">
    <location>
        <begin position="90"/>
        <end position="277"/>
    </location>
</feature>
<keyword evidence="1" id="KW-0812">Transmembrane</keyword>
<proteinExistence type="predicted"/>
<dbReference type="Pfam" id="PF03372">
    <property type="entry name" value="Exo_endo_phos"/>
    <property type="match status" value="1"/>
</dbReference>
<reference evidence="3 4" key="1">
    <citation type="submission" date="2016-10" db="EMBL/GenBank/DDBJ databases">
        <authorList>
            <person name="de Groot N.N."/>
        </authorList>
    </citation>
    <scope>NUCLEOTIDE SEQUENCE [LARGE SCALE GENOMIC DNA]</scope>
    <source>
        <strain evidence="3 4">DSM 29340</strain>
    </source>
</reference>
<feature type="transmembrane region" description="Helical" evidence="1">
    <location>
        <begin position="32"/>
        <end position="49"/>
    </location>
</feature>
<evidence type="ECO:0000313" key="4">
    <source>
        <dbReference type="Proteomes" id="UP000199379"/>
    </source>
</evidence>
<dbReference type="RefSeq" id="WP_177175393.1">
    <property type="nucleotide sequence ID" value="NZ_BMGV01000003.1"/>
</dbReference>
<evidence type="ECO:0000259" key="2">
    <source>
        <dbReference type="Pfam" id="PF03372"/>
    </source>
</evidence>
<dbReference type="SUPFAM" id="SSF56219">
    <property type="entry name" value="DNase I-like"/>
    <property type="match status" value="1"/>
</dbReference>
<protein>
    <submittedName>
        <fullName evidence="3">Uncharacterized conserved protein YafD, endonuclease/exonuclease/phosphatase (EEP) superfamily</fullName>
    </submittedName>
</protein>
<dbReference type="InterPro" id="IPR005135">
    <property type="entry name" value="Endo/exonuclease/phosphatase"/>
</dbReference>
<keyword evidence="3" id="KW-0255">Endonuclease</keyword>
<evidence type="ECO:0000256" key="1">
    <source>
        <dbReference type="SAM" id="Phobius"/>
    </source>
</evidence>
<name>A0A1H6VH34_9RHOB</name>
<sequence length="289" mass="31525">MGQAILKAAAVVLSVLVAASYGGALHPAGDSLAVFRLPMAAMLALAVIWTDWPRRLRWPVAGACLVILGAMVWAKTARPEPGPVTVYQKNLWFGLRNVEPLARDILARAPDVVTLQEVSSRNRALMDRLRAAYPHRVFCPFTSWAGVAVLSRHPVRARHCEEGQGLAALQLDMPQGPVWAVSLHLHWPWPHGQGPQRDRLLQVIAGLEGPVVIGGDFNMVPWGYSVRAIAAAGGARRTRPVSPTFTIHDRDVPLLIDHVLAPRGGAAERLPRLGSDHYGVLGRVWLSRE</sequence>
<dbReference type="Proteomes" id="UP000199379">
    <property type="component" value="Unassembled WGS sequence"/>
</dbReference>
<dbReference type="GO" id="GO:0004519">
    <property type="term" value="F:endonuclease activity"/>
    <property type="evidence" value="ECO:0007669"/>
    <property type="project" value="UniProtKB-KW"/>
</dbReference>
<dbReference type="EMBL" id="FNYD01000003">
    <property type="protein sequence ID" value="SEI99652.1"/>
    <property type="molecule type" value="Genomic_DNA"/>
</dbReference>
<organism evidence="3 4">
    <name type="scientific">Cribrihabitans marinus</name>
    <dbReference type="NCBI Taxonomy" id="1227549"/>
    <lineage>
        <taxon>Bacteria</taxon>
        <taxon>Pseudomonadati</taxon>
        <taxon>Pseudomonadota</taxon>
        <taxon>Alphaproteobacteria</taxon>
        <taxon>Rhodobacterales</taxon>
        <taxon>Paracoccaceae</taxon>
        <taxon>Cribrihabitans</taxon>
    </lineage>
</organism>
<accession>A0A1H6VH34</accession>
<dbReference type="GO" id="GO:0004527">
    <property type="term" value="F:exonuclease activity"/>
    <property type="evidence" value="ECO:0007669"/>
    <property type="project" value="UniProtKB-KW"/>
</dbReference>
<keyword evidence="3" id="KW-0378">Hydrolase</keyword>
<keyword evidence="3" id="KW-0269">Exonuclease</keyword>
<gene>
    <name evidence="3" type="ORF">SAMN05444007_10395</name>
</gene>